<gene>
    <name evidence="2" type="ORF">LIER_12771</name>
</gene>
<evidence type="ECO:0000313" key="2">
    <source>
        <dbReference type="EMBL" id="GAA0154928.1"/>
    </source>
</evidence>
<organism evidence="2 3">
    <name type="scientific">Lithospermum erythrorhizon</name>
    <name type="common">Purple gromwell</name>
    <name type="synonym">Lithospermum officinale var. erythrorhizon</name>
    <dbReference type="NCBI Taxonomy" id="34254"/>
    <lineage>
        <taxon>Eukaryota</taxon>
        <taxon>Viridiplantae</taxon>
        <taxon>Streptophyta</taxon>
        <taxon>Embryophyta</taxon>
        <taxon>Tracheophyta</taxon>
        <taxon>Spermatophyta</taxon>
        <taxon>Magnoliopsida</taxon>
        <taxon>eudicotyledons</taxon>
        <taxon>Gunneridae</taxon>
        <taxon>Pentapetalae</taxon>
        <taxon>asterids</taxon>
        <taxon>lamiids</taxon>
        <taxon>Boraginales</taxon>
        <taxon>Boraginaceae</taxon>
        <taxon>Boraginoideae</taxon>
        <taxon>Lithospermeae</taxon>
        <taxon>Lithospermum</taxon>
    </lineage>
</organism>
<feature type="compositionally biased region" description="Basic and acidic residues" evidence="1">
    <location>
        <begin position="67"/>
        <end position="76"/>
    </location>
</feature>
<evidence type="ECO:0000256" key="1">
    <source>
        <dbReference type="SAM" id="MobiDB-lite"/>
    </source>
</evidence>
<name>A0AAV3PUG1_LITER</name>
<feature type="region of interest" description="Disordered" evidence="1">
    <location>
        <begin position="1"/>
        <end position="104"/>
    </location>
</feature>
<dbReference type="EMBL" id="BAABME010002505">
    <property type="protein sequence ID" value="GAA0154928.1"/>
    <property type="molecule type" value="Genomic_DNA"/>
</dbReference>
<dbReference type="AlphaFoldDB" id="A0AAV3PUG1"/>
<evidence type="ECO:0000313" key="3">
    <source>
        <dbReference type="Proteomes" id="UP001454036"/>
    </source>
</evidence>
<proteinExistence type="predicted"/>
<keyword evidence="3" id="KW-1185">Reference proteome</keyword>
<sequence length="104" mass="11649">MDREHNPQDRSGVSTRTCSALAPLDKRRAPVAPNKDPIKTPILPRMMPTRPTRAHSDDPRPSPGMLHPRDVARRQGEVPAPIYPRQNPPHHSINSMSAIKRSIN</sequence>
<comment type="caution">
    <text evidence="2">The sequence shown here is derived from an EMBL/GenBank/DDBJ whole genome shotgun (WGS) entry which is preliminary data.</text>
</comment>
<protein>
    <submittedName>
        <fullName evidence="2">Uncharacterized protein</fullName>
    </submittedName>
</protein>
<feature type="compositionally biased region" description="Polar residues" evidence="1">
    <location>
        <begin position="9"/>
        <end position="18"/>
    </location>
</feature>
<accession>A0AAV3PUG1</accession>
<reference evidence="2 3" key="1">
    <citation type="submission" date="2024-01" db="EMBL/GenBank/DDBJ databases">
        <title>The complete chloroplast genome sequence of Lithospermum erythrorhizon: insights into the phylogenetic relationship among Boraginaceae species and the maternal lineages of purple gromwells.</title>
        <authorList>
            <person name="Okada T."/>
            <person name="Watanabe K."/>
        </authorList>
    </citation>
    <scope>NUCLEOTIDE SEQUENCE [LARGE SCALE GENOMIC DNA]</scope>
</reference>
<dbReference type="Proteomes" id="UP001454036">
    <property type="component" value="Unassembled WGS sequence"/>
</dbReference>